<keyword evidence="6" id="KW-0812">Transmembrane</keyword>
<dbReference type="EMBL" id="MEVA01000006">
    <property type="protein sequence ID" value="OGC47664.1"/>
    <property type="molecule type" value="Genomic_DNA"/>
</dbReference>
<comment type="similarity">
    <text evidence="1">Belongs to the thioredoxin family. DsbA subfamily.</text>
</comment>
<dbReference type="CDD" id="cd02972">
    <property type="entry name" value="DsbA_family"/>
    <property type="match status" value="1"/>
</dbReference>
<dbReference type="PANTHER" id="PTHR13887:SF14">
    <property type="entry name" value="DISULFIDE BOND FORMATION PROTEIN D"/>
    <property type="match status" value="1"/>
</dbReference>
<evidence type="ECO:0000256" key="3">
    <source>
        <dbReference type="ARBA" id="ARBA00023002"/>
    </source>
</evidence>
<comment type="caution">
    <text evidence="8">The sequence shown here is derived from an EMBL/GenBank/DDBJ whole genome shotgun (WGS) entry which is preliminary data.</text>
</comment>
<evidence type="ECO:0000256" key="1">
    <source>
        <dbReference type="ARBA" id="ARBA00005791"/>
    </source>
</evidence>
<evidence type="ECO:0000259" key="7">
    <source>
        <dbReference type="PROSITE" id="PS51352"/>
    </source>
</evidence>
<reference evidence="8 9" key="1">
    <citation type="journal article" date="2016" name="Nat. Commun.">
        <title>Thousands of microbial genomes shed light on interconnected biogeochemical processes in an aquifer system.</title>
        <authorList>
            <person name="Anantharaman K."/>
            <person name="Brown C.T."/>
            <person name="Hug L.A."/>
            <person name="Sharon I."/>
            <person name="Castelle C.J."/>
            <person name="Probst A.J."/>
            <person name="Thomas B.C."/>
            <person name="Singh A."/>
            <person name="Wilkins M.J."/>
            <person name="Karaoz U."/>
            <person name="Brodie E.L."/>
            <person name="Williams K.H."/>
            <person name="Hubbard S.S."/>
            <person name="Banfield J.F."/>
        </authorList>
    </citation>
    <scope>NUCLEOTIDE SEQUENCE [LARGE SCALE GENOMIC DNA]</scope>
</reference>
<dbReference type="Pfam" id="PF13462">
    <property type="entry name" value="Thioredoxin_4"/>
    <property type="match status" value="1"/>
</dbReference>
<dbReference type="Proteomes" id="UP000176608">
    <property type="component" value="Unassembled WGS sequence"/>
</dbReference>
<evidence type="ECO:0000256" key="2">
    <source>
        <dbReference type="ARBA" id="ARBA00022729"/>
    </source>
</evidence>
<dbReference type="SUPFAM" id="SSF52833">
    <property type="entry name" value="Thioredoxin-like"/>
    <property type="match status" value="2"/>
</dbReference>
<sequence>MLNLKKITPETKKNISNGFILVMSIIVAFYIGSASTELRLLKQGGGRLPTGGAPVVGQPTGGRDLSEGGLIEKANALGLDITSCLQNGETNDLVDEGLASGDRAQVTGTPGGFLVNTQTGEIMSVPGAVPYETLSQYIDSLLAGGVGDFTGNLDPISPDEHVRGSANANIVLVEYSDFECPFCQQFHPTVKQAMENYGDKFAWVYRQFPLESIHPSARGAAAASECVAQEGGNDAFWDYADALFEVQ</sequence>
<evidence type="ECO:0000313" key="9">
    <source>
        <dbReference type="Proteomes" id="UP000176608"/>
    </source>
</evidence>
<name>A0A1F4URU0_UNCKA</name>
<protein>
    <recommendedName>
        <fullName evidence="7">Thioredoxin domain-containing protein</fullName>
    </recommendedName>
</protein>
<organism evidence="8 9">
    <name type="scientific">candidate division WWE3 bacterium RIFCSPHIGHO2_01_FULL_42_13</name>
    <dbReference type="NCBI Taxonomy" id="1802617"/>
    <lineage>
        <taxon>Bacteria</taxon>
        <taxon>Katanobacteria</taxon>
    </lineage>
</organism>
<dbReference type="Gene3D" id="3.40.30.10">
    <property type="entry name" value="Glutaredoxin"/>
    <property type="match status" value="2"/>
</dbReference>
<dbReference type="PROSITE" id="PS51352">
    <property type="entry name" value="THIOREDOXIN_2"/>
    <property type="match status" value="1"/>
</dbReference>
<gene>
    <name evidence="8" type="ORF">A2886_02700</name>
</gene>
<evidence type="ECO:0000256" key="4">
    <source>
        <dbReference type="ARBA" id="ARBA00023157"/>
    </source>
</evidence>
<accession>A0A1F4URU0</accession>
<dbReference type="AlphaFoldDB" id="A0A1F4URU0"/>
<keyword evidence="5" id="KW-0676">Redox-active center</keyword>
<proteinExistence type="inferred from homology"/>
<keyword evidence="2" id="KW-0732">Signal</keyword>
<keyword evidence="6" id="KW-0472">Membrane</keyword>
<dbReference type="PANTHER" id="PTHR13887">
    <property type="entry name" value="GLUTATHIONE S-TRANSFERASE KAPPA"/>
    <property type="match status" value="1"/>
</dbReference>
<dbReference type="InterPro" id="IPR013766">
    <property type="entry name" value="Thioredoxin_domain"/>
</dbReference>
<keyword evidence="3" id="KW-0560">Oxidoreductase</keyword>
<evidence type="ECO:0000256" key="5">
    <source>
        <dbReference type="ARBA" id="ARBA00023284"/>
    </source>
</evidence>
<dbReference type="STRING" id="1802617.A2886_02700"/>
<evidence type="ECO:0000256" key="6">
    <source>
        <dbReference type="SAM" id="Phobius"/>
    </source>
</evidence>
<dbReference type="InterPro" id="IPR012336">
    <property type="entry name" value="Thioredoxin-like_fold"/>
</dbReference>
<evidence type="ECO:0000313" key="8">
    <source>
        <dbReference type="EMBL" id="OGC47664.1"/>
    </source>
</evidence>
<dbReference type="GO" id="GO:0016491">
    <property type="term" value="F:oxidoreductase activity"/>
    <property type="evidence" value="ECO:0007669"/>
    <property type="project" value="UniProtKB-KW"/>
</dbReference>
<feature type="domain" description="Thioredoxin" evidence="7">
    <location>
        <begin position="104"/>
        <end position="247"/>
    </location>
</feature>
<keyword evidence="6" id="KW-1133">Transmembrane helix</keyword>
<keyword evidence="4" id="KW-1015">Disulfide bond</keyword>
<dbReference type="InterPro" id="IPR036249">
    <property type="entry name" value="Thioredoxin-like_sf"/>
</dbReference>
<feature type="transmembrane region" description="Helical" evidence="6">
    <location>
        <begin position="15"/>
        <end position="32"/>
    </location>
</feature>